<evidence type="ECO:0000313" key="6">
    <source>
        <dbReference type="EMBL" id="MBE1574378.1"/>
    </source>
</evidence>
<comment type="caution">
    <text evidence="6">The sequence shown here is derived from an EMBL/GenBank/DDBJ whole genome shotgun (WGS) entry which is preliminary data.</text>
</comment>
<evidence type="ECO:0000256" key="3">
    <source>
        <dbReference type="ARBA" id="ARBA00023002"/>
    </source>
</evidence>
<name>A0ABR9L2Q0_9PSEU</name>
<proteinExistence type="predicted"/>
<keyword evidence="3" id="KW-0560">Oxidoreductase</keyword>
<dbReference type="NCBIfam" id="TIGR03856">
    <property type="entry name" value="F420_MSMEG_2906"/>
    <property type="match status" value="1"/>
</dbReference>
<feature type="domain" description="Luciferase-like" evidence="5">
    <location>
        <begin position="11"/>
        <end position="215"/>
    </location>
</feature>
<dbReference type="Proteomes" id="UP000656548">
    <property type="component" value="Unassembled WGS sequence"/>
</dbReference>
<evidence type="ECO:0000313" key="7">
    <source>
        <dbReference type="Proteomes" id="UP000656548"/>
    </source>
</evidence>
<evidence type="ECO:0000259" key="5">
    <source>
        <dbReference type="Pfam" id="PF00296"/>
    </source>
</evidence>
<keyword evidence="1" id="KW-0285">Flavoprotein</keyword>
<gene>
    <name evidence="6" type="ORF">H4W30_001407</name>
</gene>
<dbReference type="CDD" id="cd01097">
    <property type="entry name" value="Tetrahydromethanopterin_reductase"/>
    <property type="match status" value="1"/>
</dbReference>
<evidence type="ECO:0000256" key="1">
    <source>
        <dbReference type="ARBA" id="ARBA00022630"/>
    </source>
</evidence>
<protein>
    <submittedName>
        <fullName evidence="6">F420-dependent oxidoreductase</fullName>
    </submittedName>
</protein>
<evidence type="ECO:0000256" key="2">
    <source>
        <dbReference type="ARBA" id="ARBA00022643"/>
    </source>
</evidence>
<dbReference type="SUPFAM" id="SSF51679">
    <property type="entry name" value="Bacterial luciferase-like"/>
    <property type="match status" value="1"/>
</dbReference>
<dbReference type="InterPro" id="IPR011251">
    <property type="entry name" value="Luciferase-like_dom"/>
</dbReference>
<organism evidence="6 7">
    <name type="scientific">Amycolatopsis roodepoortensis</name>
    <dbReference type="NCBI Taxonomy" id="700274"/>
    <lineage>
        <taxon>Bacteria</taxon>
        <taxon>Bacillati</taxon>
        <taxon>Actinomycetota</taxon>
        <taxon>Actinomycetes</taxon>
        <taxon>Pseudonocardiales</taxon>
        <taxon>Pseudonocardiaceae</taxon>
        <taxon>Amycolatopsis</taxon>
    </lineage>
</organism>
<dbReference type="PANTHER" id="PTHR42847:SF8">
    <property type="entry name" value="CONSERVED PROTEIN"/>
    <property type="match status" value="1"/>
</dbReference>
<dbReference type="Gene3D" id="3.20.20.30">
    <property type="entry name" value="Luciferase-like domain"/>
    <property type="match status" value="1"/>
</dbReference>
<dbReference type="EMBL" id="JADBEJ010000001">
    <property type="protein sequence ID" value="MBE1574378.1"/>
    <property type="molecule type" value="Genomic_DNA"/>
</dbReference>
<keyword evidence="2" id="KW-0288">FMN</keyword>
<dbReference type="RefSeq" id="WP_192742018.1">
    <property type="nucleotide sequence ID" value="NZ_JADBEJ010000001.1"/>
</dbReference>
<dbReference type="Pfam" id="PF00296">
    <property type="entry name" value="Bac_luciferase"/>
    <property type="match status" value="1"/>
</dbReference>
<dbReference type="InterPro" id="IPR022480">
    <property type="entry name" value="F420_MSMEG2906"/>
</dbReference>
<keyword evidence="7" id="KW-1185">Reference proteome</keyword>
<reference evidence="6 7" key="1">
    <citation type="submission" date="2020-10" db="EMBL/GenBank/DDBJ databases">
        <title>Sequencing the genomes of 1000 actinobacteria strains.</title>
        <authorList>
            <person name="Klenk H.-P."/>
        </authorList>
    </citation>
    <scope>NUCLEOTIDE SEQUENCE [LARGE SCALE GENOMIC DNA]</scope>
    <source>
        <strain evidence="6 7">DSM 46661</strain>
    </source>
</reference>
<evidence type="ECO:0000256" key="4">
    <source>
        <dbReference type="ARBA" id="ARBA00023033"/>
    </source>
</evidence>
<dbReference type="InterPro" id="IPR050172">
    <property type="entry name" value="SsuD_RutA_monooxygenase"/>
</dbReference>
<dbReference type="PANTHER" id="PTHR42847">
    <property type="entry name" value="ALKANESULFONATE MONOOXYGENASE"/>
    <property type="match status" value="1"/>
</dbReference>
<accession>A0ABR9L2Q0</accession>
<sequence length="265" mass="29298">MTGRPVRIGLQLQPQHAGYRKIRETAAEAEALGVDIIFNWDHFFPLWGDPDGPHFECWTMLAALAESTSRVEIGPMVSCNGYRNPELLADMARTVDHISEGRLILGIGSGWCERDYAEYGYEFGTDGTRLADLARSLPRVETRLAKLNPPPTRKIPMLIGGVGEKKTLRLVAEHADIWHGFHDPETLAHKMNVLKGHCAAVGRDPGEIEISTGVFGTPSHVGRPDELGPRLRGLGASLFTVGIDGPDYDLKPLREWISWRDSQNG</sequence>
<dbReference type="InterPro" id="IPR036661">
    <property type="entry name" value="Luciferase-like_sf"/>
</dbReference>
<keyword evidence="4" id="KW-0503">Monooxygenase</keyword>